<feature type="compositionally biased region" description="Gly residues" evidence="1">
    <location>
        <begin position="632"/>
        <end position="643"/>
    </location>
</feature>
<dbReference type="GO" id="GO:0003714">
    <property type="term" value="F:transcription corepressor activity"/>
    <property type="evidence" value="ECO:0007669"/>
    <property type="project" value="InterPro"/>
</dbReference>
<feature type="compositionally biased region" description="Pro residues" evidence="1">
    <location>
        <begin position="147"/>
        <end position="168"/>
    </location>
</feature>
<evidence type="ECO:0000313" key="2">
    <source>
        <dbReference type="EMBL" id="TFY65668.1"/>
    </source>
</evidence>
<dbReference type="PROSITE" id="PS50896">
    <property type="entry name" value="LISH"/>
    <property type="match status" value="1"/>
</dbReference>
<feature type="compositionally biased region" description="Polar residues" evidence="1">
    <location>
        <begin position="286"/>
        <end position="297"/>
    </location>
</feature>
<dbReference type="AlphaFoldDB" id="A0A4Y9YVB6"/>
<feature type="region of interest" description="Disordered" evidence="1">
    <location>
        <begin position="125"/>
        <end position="346"/>
    </location>
</feature>
<dbReference type="PANTHER" id="PTHR44376">
    <property type="entry name" value="TRANSCRIPTIONAL REGULATOR OF FILAMENTOUS GROWTH FLO8"/>
    <property type="match status" value="1"/>
</dbReference>
<sequence>MASGAPGQPGPTPTETSPPSSALSWEGDRMCVAIALFFPSRPLTPRCVPPRFNIYIYDYCMKRGYNKTARELVSEAEIPPESTPPINAKQGLLFEWWSVFWVLFQAKSSGQGTDDSLLYTQYHIQRQTQQQHQHQPGVGPRPSTGNAPPPNRFPNGMPGPPGARPPNGMPNGVGPAGPPQGPPGPQPGMPMGGVPPQQNGMPGHPGPPGAPRWTSSKLPPARPPGQRPPQQQRGPNGAPPFQSPTMAPSPQQQQGGMGRSPHMNTLGGRGGMPPPHGPGSQGQPGSAHQTSTQSFQQVGGRPPSRQGTPQHAMNATNPHPSPSLANRMPPGVGPRQPQDMRQVEAQVNNEWAQIPSEILGQAKLDAGLGEKEATQLTLLEKQRIIDFARNSRKQNPAAGPSGSNMQMQPPSNQRHPQHPPQPQQQPQQQHMQPQRGAKRNSTSPSEDPQTLPRNHASPPERKRARRTPNPADQQLPMAPMGGFPPQQQPQPPTSGGPQVMHNNMMRPMGGGFPPNQQGMPHMGNQPGMNMMGQMPMGGGMSPSMMSRPGPQGMMNQMQPGPQYHNRADYQKSMVNLHAKSMPPNAMNMLPNVGSPSSNDPQAQHMMRGLPPGPNNRMNPQKGIPGMPPPGQGNMGGPGQGPGQGPNKPQQQTMKTEDG</sequence>
<dbReference type="Proteomes" id="UP000298327">
    <property type="component" value="Unassembled WGS sequence"/>
</dbReference>
<feature type="compositionally biased region" description="Low complexity" evidence="1">
    <location>
        <begin position="424"/>
        <end position="434"/>
    </location>
</feature>
<organism evidence="2 3">
    <name type="scientific">Dentipellis fragilis</name>
    <dbReference type="NCBI Taxonomy" id="205917"/>
    <lineage>
        <taxon>Eukaryota</taxon>
        <taxon>Fungi</taxon>
        <taxon>Dikarya</taxon>
        <taxon>Basidiomycota</taxon>
        <taxon>Agaricomycotina</taxon>
        <taxon>Agaricomycetes</taxon>
        <taxon>Russulales</taxon>
        <taxon>Hericiaceae</taxon>
        <taxon>Dentipellis</taxon>
    </lineage>
</organism>
<proteinExistence type="predicted"/>
<feature type="compositionally biased region" description="Low complexity" evidence="1">
    <location>
        <begin position="192"/>
        <end position="202"/>
    </location>
</feature>
<dbReference type="Pfam" id="PF08513">
    <property type="entry name" value="LisH"/>
    <property type="match status" value="1"/>
</dbReference>
<feature type="compositionally biased region" description="Polar residues" evidence="1">
    <location>
        <begin position="305"/>
        <end position="318"/>
    </location>
</feature>
<feature type="compositionally biased region" description="Low complexity" evidence="1">
    <location>
        <begin position="13"/>
        <end position="22"/>
    </location>
</feature>
<name>A0A4Y9YVB6_9AGAM</name>
<feature type="region of interest" description="Disordered" evidence="1">
    <location>
        <begin position="591"/>
        <end position="658"/>
    </location>
</feature>
<feature type="region of interest" description="Disordered" evidence="1">
    <location>
        <begin position="1"/>
        <end position="23"/>
    </location>
</feature>
<dbReference type="InterPro" id="IPR006594">
    <property type="entry name" value="LisH"/>
</dbReference>
<evidence type="ECO:0000313" key="3">
    <source>
        <dbReference type="Proteomes" id="UP000298327"/>
    </source>
</evidence>
<dbReference type="PANTHER" id="PTHR44376:SF5">
    <property type="entry name" value="TRANSCRIPTIONAL COREPRESSOR LEUNIG ISOFORM X1"/>
    <property type="match status" value="1"/>
</dbReference>
<feature type="non-terminal residue" evidence="2">
    <location>
        <position position="658"/>
    </location>
</feature>
<feature type="region of interest" description="Disordered" evidence="1">
    <location>
        <begin position="387"/>
        <end position="501"/>
    </location>
</feature>
<keyword evidence="3" id="KW-1185">Reference proteome</keyword>
<dbReference type="EMBL" id="SEOQ01000319">
    <property type="protein sequence ID" value="TFY65668.1"/>
    <property type="molecule type" value="Genomic_DNA"/>
</dbReference>
<accession>A0A4Y9YVB6</accession>
<reference evidence="2 3" key="1">
    <citation type="submission" date="2019-02" db="EMBL/GenBank/DDBJ databases">
        <title>Genome sequencing of the rare red list fungi Dentipellis fragilis.</title>
        <authorList>
            <person name="Buettner E."/>
            <person name="Kellner H."/>
        </authorList>
    </citation>
    <scope>NUCLEOTIDE SEQUENCE [LARGE SCALE GENOMIC DNA]</scope>
    <source>
        <strain evidence="2 3">DSM 105465</strain>
    </source>
</reference>
<protein>
    <submittedName>
        <fullName evidence="2">Uncharacterized protein</fullName>
    </submittedName>
</protein>
<feature type="compositionally biased region" description="Low complexity" evidence="1">
    <location>
        <begin position="125"/>
        <end position="135"/>
    </location>
</feature>
<feature type="compositionally biased region" description="Pro residues" evidence="1">
    <location>
        <begin position="176"/>
        <end position="188"/>
    </location>
</feature>
<feature type="compositionally biased region" description="Polar residues" evidence="1">
    <location>
        <begin position="439"/>
        <end position="452"/>
    </location>
</feature>
<dbReference type="OrthoDB" id="3265534at2759"/>
<gene>
    <name evidence="2" type="ORF">EVG20_g5412</name>
</gene>
<comment type="caution">
    <text evidence="2">The sequence shown here is derived from an EMBL/GenBank/DDBJ whole genome shotgun (WGS) entry which is preliminary data.</text>
</comment>
<dbReference type="STRING" id="205917.A0A4Y9YVB6"/>
<feature type="compositionally biased region" description="Polar residues" evidence="1">
    <location>
        <begin position="243"/>
        <end position="254"/>
    </location>
</feature>
<dbReference type="InterPro" id="IPR044716">
    <property type="entry name" value="LEUNIG-like"/>
</dbReference>
<evidence type="ECO:0000256" key="1">
    <source>
        <dbReference type="SAM" id="MobiDB-lite"/>
    </source>
</evidence>